<evidence type="ECO:0000313" key="4">
    <source>
        <dbReference type="Proteomes" id="UP001201463"/>
    </source>
</evidence>
<evidence type="ECO:0000256" key="2">
    <source>
        <dbReference type="SAM" id="SignalP"/>
    </source>
</evidence>
<keyword evidence="4" id="KW-1185">Reference proteome</keyword>
<feature type="signal peptide" evidence="2">
    <location>
        <begin position="1"/>
        <end position="18"/>
    </location>
</feature>
<reference evidence="3 4" key="1">
    <citation type="submission" date="2021-12" db="EMBL/GenBank/DDBJ databases">
        <title>Genome seq of p7.</title>
        <authorList>
            <person name="Seo T."/>
        </authorList>
    </citation>
    <scope>NUCLEOTIDE SEQUENCE [LARGE SCALE GENOMIC DNA]</scope>
    <source>
        <strain evidence="3 4">P7</strain>
    </source>
</reference>
<feature type="compositionally biased region" description="Low complexity" evidence="1">
    <location>
        <begin position="57"/>
        <end position="69"/>
    </location>
</feature>
<dbReference type="EMBL" id="JAJTWT010000004">
    <property type="protein sequence ID" value="MCE4538068.1"/>
    <property type="molecule type" value="Genomic_DNA"/>
</dbReference>
<feature type="region of interest" description="Disordered" evidence="1">
    <location>
        <begin position="20"/>
        <end position="69"/>
    </location>
</feature>
<feature type="compositionally biased region" description="Basic and acidic residues" evidence="1">
    <location>
        <begin position="22"/>
        <end position="31"/>
    </location>
</feature>
<evidence type="ECO:0000256" key="1">
    <source>
        <dbReference type="SAM" id="MobiDB-lite"/>
    </source>
</evidence>
<dbReference type="Proteomes" id="UP001201463">
    <property type="component" value="Unassembled WGS sequence"/>
</dbReference>
<feature type="chain" id="PRO_5046899330" description="Colicin import membrane protein" evidence="2">
    <location>
        <begin position="19"/>
        <end position="210"/>
    </location>
</feature>
<evidence type="ECO:0000313" key="3">
    <source>
        <dbReference type="EMBL" id="MCE4538068.1"/>
    </source>
</evidence>
<name>A0ABS8XGD8_9BURK</name>
<organism evidence="3 4">
    <name type="scientific">Pelomonas caseinilytica</name>
    <dbReference type="NCBI Taxonomy" id="2906763"/>
    <lineage>
        <taxon>Bacteria</taxon>
        <taxon>Pseudomonadati</taxon>
        <taxon>Pseudomonadota</taxon>
        <taxon>Betaproteobacteria</taxon>
        <taxon>Burkholderiales</taxon>
        <taxon>Sphaerotilaceae</taxon>
        <taxon>Roseateles</taxon>
    </lineage>
</organism>
<gene>
    <name evidence="3" type="ORF">LXT12_12485</name>
</gene>
<keyword evidence="2" id="KW-0732">Signal</keyword>
<evidence type="ECO:0008006" key="5">
    <source>
        <dbReference type="Google" id="ProtNLM"/>
    </source>
</evidence>
<proteinExistence type="predicted"/>
<comment type="caution">
    <text evidence="3">The sequence shown here is derived from an EMBL/GenBank/DDBJ whole genome shotgun (WGS) entry which is preliminary data.</text>
</comment>
<feature type="compositionally biased region" description="Low complexity" evidence="1">
    <location>
        <begin position="32"/>
        <end position="49"/>
    </location>
</feature>
<sequence length="210" mass="22507">MKRIALACLLAASLSIQAQEAKPSKEREALRRAQAALRAAQEQQATLQADKARSDAEAATAQRAAASARSQAAGSAARLKARESELQALRSQLQAGEDARRQAETRAAEAEQACQQELLAARQDLAARQQANQALVQLLERSTRALADAEARNRQLYTVGQDLVQRALGRSPLDTAALQEPLLGLAAVRAEDEAEKLRAELAALRTTGSH</sequence>
<dbReference type="RefSeq" id="WP_233392493.1">
    <property type="nucleotide sequence ID" value="NZ_JAJTWT010000004.1"/>
</dbReference>
<accession>A0ABS8XGD8</accession>
<protein>
    <recommendedName>
        <fullName evidence="5">Colicin import membrane protein</fullName>
    </recommendedName>
</protein>